<keyword evidence="2" id="KW-1185">Reference proteome</keyword>
<reference evidence="1" key="1">
    <citation type="journal article" date="2020" name="New Phytol.">
        <title>Comparative genomics reveals dynamic genome evolution in host specialist ectomycorrhizal fungi.</title>
        <authorList>
            <person name="Lofgren L.A."/>
            <person name="Nguyen N.H."/>
            <person name="Vilgalys R."/>
            <person name="Ruytinx J."/>
            <person name="Liao H.L."/>
            <person name="Branco S."/>
            <person name="Kuo A."/>
            <person name="LaButti K."/>
            <person name="Lipzen A."/>
            <person name="Andreopoulos W."/>
            <person name="Pangilinan J."/>
            <person name="Riley R."/>
            <person name="Hundley H."/>
            <person name="Na H."/>
            <person name="Barry K."/>
            <person name="Grigoriev I.V."/>
            <person name="Stajich J.E."/>
            <person name="Kennedy P.G."/>
        </authorList>
    </citation>
    <scope>NUCLEOTIDE SEQUENCE</scope>
    <source>
        <strain evidence="1">MN1</strain>
    </source>
</reference>
<dbReference type="GeneID" id="64632090"/>
<protein>
    <submittedName>
        <fullName evidence="1">Uncharacterized protein</fullName>
    </submittedName>
</protein>
<evidence type="ECO:0000313" key="2">
    <source>
        <dbReference type="Proteomes" id="UP000807769"/>
    </source>
</evidence>
<gene>
    <name evidence="1" type="ORF">BJ212DRAFT_1445215</name>
</gene>
<evidence type="ECO:0000313" key="1">
    <source>
        <dbReference type="EMBL" id="KAG1821708.1"/>
    </source>
</evidence>
<sequence length="309" mass="34577">MSSDDIKPHTNFHYLSHFSLINQLNHYMTENNQLKLKGLNDAHKIAHTLTHLDEYWSLVMAMSENDVPCVQHILVWQILTTLEDAIAGTGDDLDLATLLMYALNHRLGLPSLHTLQAHLIFTSITPTIGSISPDQFDANINALIITPHTNLVVLLQGHSERASHYRPANCVIGLCHSHSNLIDPMLHTYDSTLRIATKLNEGEVHLGKEMSVMDIHAFGDDNLFPILAAPTCKMENVATMMEILTMARDWWRATGAEACFGAGHCLFVKMELPKMSKLYSTLSCMPGLNLATGDDEITLDFDYKHIFKC</sequence>
<proteinExistence type="predicted"/>
<dbReference type="OrthoDB" id="2659841at2759"/>
<dbReference type="Proteomes" id="UP000807769">
    <property type="component" value="Unassembled WGS sequence"/>
</dbReference>
<comment type="caution">
    <text evidence="1">The sequence shown here is derived from an EMBL/GenBank/DDBJ whole genome shotgun (WGS) entry which is preliminary data.</text>
</comment>
<name>A0A9P7JGQ6_9AGAM</name>
<organism evidence="1 2">
    <name type="scientific">Suillus subaureus</name>
    <dbReference type="NCBI Taxonomy" id="48587"/>
    <lineage>
        <taxon>Eukaryota</taxon>
        <taxon>Fungi</taxon>
        <taxon>Dikarya</taxon>
        <taxon>Basidiomycota</taxon>
        <taxon>Agaricomycotina</taxon>
        <taxon>Agaricomycetes</taxon>
        <taxon>Agaricomycetidae</taxon>
        <taxon>Boletales</taxon>
        <taxon>Suillineae</taxon>
        <taxon>Suillaceae</taxon>
        <taxon>Suillus</taxon>
    </lineage>
</organism>
<dbReference type="EMBL" id="JABBWG010000006">
    <property type="protein sequence ID" value="KAG1821708.1"/>
    <property type="molecule type" value="Genomic_DNA"/>
</dbReference>
<accession>A0A9P7JGQ6</accession>
<dbReference type="AlphaFoldDB" id="A0A9P7JGQ6"/>
<dbReference type="RefSeq" id="XP_041196448.1">
    <property type="nucleotide sequence ID" value="XM_041338074.1"/>
</dbReference>